<dbReference type="Pfam" id="PF06441">
    <property type="entry name" value="EHN"/>
    <property type="match status" value="1"/>
</dbReference>
<dbReference type="Proteomes" id="UP001219568">
    <property type="component" value="Unassembled WGS sequence"/>
</dbReference>
<proteinExistence type="inferred from homology"/>
<comment type="similarity">
    <text evidence="1">Belongs to the peptidase S33 family.</text>
</comment>
<organism evidence="5 6">
    <name type="scientific">Penicillium canescens</name>
    <dbReference type="NCBI Taxonomy" id="5083"/>
    <lineage>
        <taxon>Eukaryota</taxon>
        <taxon>Fungi</taxon>
        <taxon>Dikarya</taxon>
        <taxon>Ascomycota</taxon>
        <taxon>Pezizomycotina</taxon>
        <taxon>Eurotiomycetes</taxon>
        <taxon>Eurotiomycetidae</taxon>
        <taxon>Eurotiales</taxon>
        <taxon>Aspergillaceae</taxon>
        <taxon>Penicillium</taxon>
    </lineage>
</organism>
<dbReference type="InterPro" id="IPR016292">
    <property type="entry name" value="Epoxide_hydrolase"/>
</dbReference>
<name>A0AAD6NEJ7_PENCN</name>
<dbReference type="AlphaFoldDB" id="A0AAD6NEJ7"/>
<dbReference type="GO" id="GO:0004301">
    <property type="term" value="F:epoxide hydrolase activity"/>
    <property type="evidence" value="ECO:0007669"/>
    <property type="project" value="TreeGrafter"/>
</dbReference>
<evidence type="ECO:0000256" key="1">
    <source>
        <dbReference type="ARBA" id="ARBA00010088"/>
    </source>
</evidence>
<dbReference type="InterPro" id="IPR029058">
    <property type="entry name" value="AB_hydrolase_fold"/>
</dbReference>
<evidence type="ECO:0000259" key="4">
    <source>
        <dbReference type="Pfam" id="PF06441"/>
    </source>
</evidence>
<evidence type="ECO:0000256" key="2">
    <source>
        <dbReference type="ARBA" id="ARBA00022797"/>
    </source>
</evidence>
<evidence type="ECO:0000313" key="6">
    <source>
        <dbReference type="Proteomes" id="UP001219568"/>
    </source>
</evidence>
<dbReference type="InterPro" id="IPR010497">
    <property type="entry name" value="Epoxide_hydro_N"/>
</dbReference>
<evidence type="ECO:0000313" key="5">
    <source>
        <dbReference type="EMBL" id="KAJ6057581.1"/>
    </source>
</evidence>
<gene>
    <name evidence="5" type="ORF">N7460_000855</name>
</gene>
<dbReference type="PANTHER" id="PTHR21661:SF35">
    <property type="entry name" value="EPOXIDE HYDROLASE"/>
    <property type="match status" value="1"/>
</dbReference>
<dbReference type="PRINTS" id="PR00412">
    <property type="entry name" value="EPOXHYDRLASE"/>
</dbReference>
<reference evidence="5" key="2">
    <citation type="submission" date="2023-01" db="EMBL/GenBank/DDBJ databases">
        <authorList>
            <person name="Petersen C."/>
        </authorList>
    </citation>
    <scope>NUCLEOTIDE SEQUENCE</scope>
    <source>
        <strain evidence="5">IBT 15450</strain>
    </source>
</reference>
<keyword evidence="6" id="KW-1185">Reference proteome</keyword>
<evidence type="ECO:0000256" key="3">
    <source>
        <dbReference type="ARBA" id="ARBA00022801"/>
    </source>
</evidence>
<dbReference type="InterPro" id="IPR000639">
    <property type="entry name" value="Epox_hydrolase-like"/>
</dbReference>
<dbReference type="GO" id="GO:0017000">
    <property type="term" value="P:antibiotic biosynthetic process"/>
    <property type="evidence" value="ECO:0007669"/>
    <property type="project" value="UniProtKB-ARBA"/>
</dbReference>
<dbReference type="PANTHER" id="PTHR21661">
    <property type="entry name" value="EPOXIDE HYDROLASE 1-RELATED"/>
    <property type="match status" value="1"/>
</dbReference>
<dbReference type="Gene3D" id="3.40.50.1820">
    <property type="entry name" value="alpha/beta hydrolase"/>
    <property type="match status" value="2"/>
</dbReference>
<dbReference type="GO" id="GO:0097176">
    <property type="term" value="P:epoxide metabolic process"/>
    <property type="evidence" value="ECO:0007669"/>
    <property type="project" value="TreeGrafter"/>
</dbReference>
<sequence length="342" mass="39150">MEGIRPYKIHVPESLLEETKTKLRYARIDDGMMSVEWNDLEVEHLAFKEVVEFWRDKYDWRSFEAHLNTFNHFTTDIAVNGFEHLDIYFLHHRSSKPDAIPLIFVHGWPGPFLEALKIIPLLTEPTDGRQAFHVVAPCLPGYGFSEYSKKAGFGLEQHAECFASLMEKLGYPNYVCQFLRFARGQYSEQEQKNLERTKWFATMERGYQRIQETKPVTLGQTQGMDGQLPLDTGGNHPLGLIHYQGSPSAAMQVYKEAEAVLNGDSSSMLARNISQPVGGSLFPNELWLYPHDWVSEACNIKFWRQHDVAWEQPEILVTDVADFFGETGPVFGAIESNNTKLI</sequence>
<dbReference type="EMBL" id="JAQJZL010000001">
    <property type="protein sequence ID" value="KAJ6057581.1"/>
    <property type="molecule type" value="Genomic_DNA"/>
</dbReference>
<keyword evidence="2" id="KW-0058">Aromatic hydrocarbons catabolism</keyword>
<feature type="domain" description="Epoxide hydrolase N-terminal" evidence="4">
    <location>
        <begin position="4"/>
        <end position="114"/>
    </location>
</feature>
<keyword evidence="3 5" id="KW-0378">Hydrolase</keyword>
<dbReference type="GO" id="GO:0072330">
    <property type="term" value="P:monocarboxylic acid biosynthetic process"/>
    <property type="evidence" value="ECO:0007669"/>
    <property type="project" value="UniProtKB-ARBA"/>
</dbReference>
<reference evidence="5" key="1">
    <citation type="journal article" date="2023" name="IMA Fungus">
        <title>Comparative genomic study of the Penicillium genus elucidates a diverse pangenome and 15 lateral gene transfer events.</title>
        <authorList>
            <person name="Petersen C."/>
            <person name="Sorensen T."/>
            <person name="Nielsen M.R."/>
            <person name="Sondergaard T.E."/>
            <person name="Sorensen J.L."/>
            <person name="Fitzpatrick D.A."/>
            <person name="Frisvad J.C."/>
            <person name="Nielsen K.L."/>
        </authorList>
    </citation>
    <scope>NUCLEOTIDE SEQUENCE</scope>
    <source>
        <strain evidence="5">IBT 15450</strain>
    </source>
</reference>
<comment type="caution">
    <text evidence="5">The sequence shown here is derived from an EMBL/GenBank/DDBJ whole genome shotgun (WGS) entry which is preliminary data.</text>
</comment>
<accession>A0AAD6NEJ7</accession>
<dbReference type="SUPFAM" id="SSF53474">
    <property type="entry name" value="alpha/beta-Hydrolases"/>
    <property type="match status" value="1"/>
</dbReference>
<protein>
    <submittedName>
        <fullName evidence="5">Alpha/Beta hydrolase protein</fullName>
    </submittedName>
</protein>
<dbReference type="PIRSF" id="PIRSF001112">
    <property type="entry name" value="Epoxide_hydrolase"/>
    <property type="match status" value="1"/>
</dbReference>